<proteinExistence type="predicted"/>
<dbReference type="Pfam" id="PF08534">
    <property type="entry name" value="Redoxin"/>
    <property type="match status" value="1"/>
</dbReference>
<organism evidence="2 3">
    <name type="scientific">Parachitinimonas caeni</name>
    <dbReference type="NCBI Taxonomy" id="3031301"/>
    <lineage>
        <taxon>Bacteria</taxon>
        <taxon>Pseudomonadati</taxon>
        <taxon>Pseudomonadota</taxon>
        <taxon>Betaproteobacteria</taxon>
        <taxon>Neisseriales</taxon>
        <taxon>Chitinibacteraceae</taxon>
        <taxon>Parachitinimonas</taxon>
    </lineage>
</organism>
<dbReference type="PANTHER" id="PTHR42852:SF18">
    <property type="entry name" value="CHROMOSOME UNDETERMINED SCAFFOLD_47, WHOLE GENOME SHOTGUN SEQUENCE"/>
    <property type="match status" value="1"/>
</dbReference>
<feature type="domain" description="Thioredoxin" evidence="1">
    <location>
        <begin position="25"/>
        <end position="165"/>
    </location>
</feature>
<sequence>MNRKIAASIAGLAVVAAIGIITVSTSHAQKVPQVTYTSIKGEQRSTDSFKGKVVLINFWATSCTGCVKEMPKLVDTYNKFQARGYETVAVAMSYDSPNYVANFTEQRKLPFFVALDTTGEIAQKFGGIQLTPTSILVDKNGQIIQRFIGEPDFAQLEALIERKLKETA</sequence>
<keyword evidence="3" id="KW-1185">Reference proteome</keyword>
<dbReference type="PROSITE" id="PS51352">
    <property type="entry name" value="THIOREDOXIN_2"/>
    <property type="match status" value="1"/>
</dbReference>
<evidence type="ECO:0000313" key="2">
    <source>
        <dbReference type="EMBL" id="MDK2122617.1"/>
    </source>
</evidence>
<dbReference type="RefSeq" id="WP_284098900.1">
    <property type="nucleotide sequence ID" value="NZ_JARRAF010000001.1"/>
</dbReference>
<dbReference type="InterPro" id="IPR036249">
    <property type="entry name" value="Thioredoxin-like_sf"/>
</dbReference>
<name>A0ABT7DRB5_9NEIS</name>
<dbReference type="CDD" id="cd02966">
    <property type="entry name" value="TlpA_like_family"/>
    <property type="match status" value="1"/>
</dbReference>
<evidence type="ECO:0000313" key="3">
    <source>
        <dbReference type="Proteomes" id="UP001172778"/>
    </source>
</evidence>
<dbReference type="InterPro" id="IPR013740">
    <property type="entry name" value="Redoxin"/>
</dbReference>
<evidence type="ECO:0000259" key="1">
    <source>
        <dbReference type="PROSITE" id="PS51352"/>
    </source>
</evidence>
<accession>A0ABT7DRB5</accession>
<dbReference type="PANTHER" id="PTHR42852">
    <property type="entry name" value="THIOL:DISULFIDE INTERCHANGE PROTEIN DSBE"/>
    <property type="match status" value="1"/>
</dbReference>
<comment type="caution">
    <text evidence="2">The sequence shown here is derived from an EMBL/GenBank/DDBJ whole genome shotgun (WGS) entry which is preliminary data.</text>
</comment>
<dbReference type="EMBL" id="JARRAF010000001">
    <property type="protein sequence ID" value="MDK2122617.1"/>
    <property type="molecule type" value="Genomic_DNA"/>
</dbReference>
<dbReference type="InterPro" id="IPR013766">
    <property type="entry name" value="Thioredoxin_domain"/>
</dbReference>
<dbReference type="InterPro" id="IPR050553">
    <property type="entry name" value="Thioredoxin_ResA/DsbE_sf"/>
</dbReference>
<reference evidence="2" key="1">
    <citation type="submission" date="2023-03" db="EMBL/GenBank/DDBJ databases">
        <title>Chitinimonas shenzhenensis gen. nov., sp. nov., a novel member of family Burkholderiaceae isolated from activated sludge collected in Shen Zhen, China.</title>
        <authorList>
            <person name="Wang X."/>
        </authorList>
    </citation>
    <scope>NUCLEOTIDE SEQUENCE</scope>
    <source>
        <strain evidence="2">DQS-5</strain>
    </source>
</reference>
<protein>
    <submittedName>
        <fullName evidence="2">TlpA disulfide reductase family protein</fullName>
    </submittedName>
</protein>
<gene>
    <name evidence="2" type="ORF">PZA18_00980</name>
</gene>
<dbReference type="SUPFAM" id="SSF52833">
    <property type="entry name" value="Thioredoxin-like"/>
    <property type="match status" value="1"/>
</dbReference>
<dbReference type="Proteomes" id="UP001172778">
    <property type="component" value="Unassembled WGS sequence"/>
</dbReference>
<dbReference type="Gene3D" id="3.40.30.10">
    <property type="entry name" value="Glutaredoxin"/>
    <property type="match status" value="1"/>
</dbReference>